<dbReference type="KEGG" id="cak:Caul_3380"/>
<evidence type="ECO:0000256" key="1">
    <source>
        <dbReference type="SAM" id="Phobius"/>
    </source>
</evidence>
<feature type="transmembrane region" description="Helical" evidence="1">
    <location>
        <begin position="12"/>
        <end position="36"/>
    </location>
</feature>
<gene>
    <name evidence="2" type="ordered locus">Caul_3380</name>
</gene>
<dbReference type="AlphaFoldDB" id="B0T4Y0"/>
<dbReference type="HOGENOM" id="CLU_1683410_0_0_5"/>
<dbReference type="OrthoDB" id="9996655at2"/>
<sequence precursor="true">MIGHRPARNIIAGVLAGFGASTFLFFIIADVGWFAVAPLSARPGLGLIYPHNEHGSVGYFSAFHTATCTILPMLAALLFFVGWRIVPKKNIRVRSNKLSMSMQFDPDDPERVLGWSQLAGFVLAPAILYGVGQPLLRALTAKAKRHPNTNTGPQAT</sequence>
<keyword evidence="1" id="KW-0812">Transmembrane</keyword>
<accession>B0T4Y0</accession>
<dbReference type="EMBL" id="CP000927">
    <property type="protein sequence ID" value="ABZ72507.1"/>
    <property type="molecule type" value="Genomic_DNA"/>
</dbReference>
<organism evidence="2">
    <name type="scientific">Caulobacter sp. (strain K31)</name>
    <dbReference type="NCBI Taxonomy" id="366602"/>
    <lineage>
        <taxon>Bacteria</taxon>
        <taxon>Pseudomonadati</taxon>
        <taxon>Pseudomonadota</taxon>
        <taxon>Alphaproteobacteria</taxon>
        <taxon>Caulobacterales</taxon>
        <taxon>Caulobacteraceae</taxon>
        <taxon>Caulobacter</taxon>
    </lineage>
</organism>
<evidence type="ECO:0000313" key="2">
    <source>
        <dbReference type="EMBL" id="ABZ72507.1"/>
    </source>
</evidence>
<proteinExistence type="predicted"/>
<keyword evidence="1" id="KW-0472">Membrane</keyword>
<reference evidence="2" key="1">
    <citation type="submission" date="2008-01" db="EMBL/GenBank/DDBJ databases">
        <title>Complete sequence of chromosome of Caulobacter sp. K31.</title>
        <authorList>
            <consortium name="US DOE Joint Genome Institute"/>
            <person name="Copeland A."/>
            <person name="Lucas S."/>
            <person name="Lapidus A."/>
            <person name="Barry K."/>
            <person name="Glavina del Rio T."/>
            <person name="Dalin E."/>
            <person name="Tice H."/>
            <person name="Pitluck S."/>
            <person name="Bruce D."/>
            <person name="Goodwin L."/>
            <person name="Thompson L.S."/>
            <person name="Brettin T."/>
            <person name="Detter J.C."/>
            <person name="Han C."/>
            <person name="Schmutz J."/>
            <person name="Larimer F."/>
            <person name="Land M."/>
            <person name="Hauser L."/>
            <person name="Kyrpides N."/>
            <person name="Kim E."/>
            <person name="Stephens C."/>
            <person name="Richardson P."/>
        </authorList>
    </citation>
    <scope>NUCLEOTIDE SEQUENCE [LARGE SCALE GENOMIC DNA]</scope>
    <source>
        <strain evidence="2">K31</strain>
    </source>
</reference>
<feature type="transmembrane region" description="Helical" evidence="1">
    <location>
        <begin position="56"/>
        <end position="86"/>
    </location>
</feature>
<keyword evidence="1" id="KW-1133">Transmembrane helix</keyword>
<name>B0T4Y0_CAUSK</name>
<protein>
    <submittedName>
        <fullName evidence="2">Uncharacterized protein</fullName>
    </submittedName>
</protein>